<name>A0ACC0TX35_9AGAM</name>
<keyword evidence="2" id="KW-1185">Reference proteome</keyword>
<dbReference type="Proteomes" id="UP001207468">
    <property type="component" value="Unassembled WGS sequence"/>
</dbReference>
<protein>
    <submittedName>
        <fullName evidence="1">Uncharacterized protein</fullName>
    </submittedName>
</protein>
<proteinExistence type="predicted"/>
<gene>
    <name evidence="1" type="ORF">F5148DRAFT_1333568</name>
</gene>
<evidence type="ECO:0000313" key="2">
    <source>
        <dbReference type="Proteomes" id="UP001207468"/>
    </source>
</evidence>
<sequence length="267" mass="28446">MSDALDPITSKSELVFSMYNNDNASEAPLYLVPTTDGTGKRLVRRPHPPPTTAPLPDDFDAITETRDGTTVYDDAAHSALDIDYDAITIAPATPRPSSPPIPIRAPAPLSPNSRNSDHPTGSPRQPPRRASSPSSQPRKPELELRTRARNGAVRAAPPTPPARAKPAASLVVVTVRRSGRVSVRETRPHRRSRRAGAPRRDAGELVEKLVLEDGPVRTISVWREHVAKNANEAAAPAAGVSTDGPGPGGGDWLMDGATWTVMWGVGG</sequence>
<comment type="caution">
    <text evidence="1">The sequence shown here is derived from an EMBL/GenBank/DDBJ whole genome shotgun (WGS) entry which is preliminary data.</text>
</comment>
<evidence type="ECO:0000313" key="1">
    <source>
        <dbReference type="EMBL" id="KAI9451386.1"/>
    </source>
</evidence>
<accession>A0ACC0TX35</accession>
<organism evidence="1 2">
    <name type="scientific">Russula earlei</name>
    <dbReference type="NCBI Taxonomy" id="71964"/>
    <lineage>
        <taxon>Eukaryota</taxon>
        <taxon>Fungi</taxon>
        <taxon>Dikarya</taxon>
        <taxon>Basidiomycota</taxon>
        <taxon>Agaricomycotina</taxon>
        <taxon>Agaricomycetes</taxon>
        <taxon>Russulales</taxon>
        <taxon>Russulaceae</taxon>
        <taxon>Russula</taxon>
    </lineage>
</organism>
<reference evidence="1" key="1">
    <citation type="submission" date="2021-03" db="EMBL/GenBank/DDBJ databases">
        <title>Evolutionary priming and transition to the ectomycorrhizal habit in an iconic lineage of mushroom-forming fungi: is preadaptation a requirement?</title>
        <authorList>
            <consortium name="DOE Joint Genome Institute"/>
            <person name="Looney B.P."/>
            <person name="Miyauchi S."/>
            <person name="Morin E."/>
            <person name="Drula E."/>
            <person name="Courty P.E."/>
            <person name="Chicoki N."/>
            <person name="Fauchery L."/>
            <person name="Kohler A."/>
            <person name="Kuo A."/>
            <person name="LaButti K."/>
            <person name="Pangilinan J."/>
            <person name="Lipzen A."/>
            <person name="Riley R."/>
            <person name="Andreopoulos W."/>
            <person name="He G."/>
            <person name="Johnson J."/>
            <person name="Barry K.W."/>
            <person name="Grigoriev I.V."/>
            <person name="Nagy L."/>
            <person name="Hibbett D."/>
            <person name="Henrissat B."/>
            <person name="Matheny P.B."/>
            <person name="Labbe J."/>
            <person name="Martin A.F."/>
        </authorList>
    </citation>
    <scope>NUCLEOTIDE SEQUENCE</scope>
    <source>
        <strain evidence="1">BPL698</strain>
    </source>
</reference>
<dbReference type="EMBL" id="JAGFNK010000378">
    <property type="protein sequence ID" value="KAI9451386.1"/>
    <property type="molecule type" value="Genomic_DNA"/>
</dbReference>